<evidence type="ECO:0000313" key="6">
    <source>
        <dbReference type="Proteomes" id="UP000726105"/>
    </source>
</evidence>
<dbReference type="InterPro" id="IPR019933">
    <property type="entry name" value="DivIVA_domain"/>
</dbReference>
<evidence type="ECO:0000313" key="4">
    <source>
        <dbReference type="EMBL" id="MBK7273771.1"/>
    </source>
</evidence>
<accession>A0A935IRK7</accession>
<dbReference type="EMBL" id="JADIXZ010000001">
    <property type="protein sequence ID" value="MBK6299610.1"/>
    <property type="molecule type" value="Genomic_DNA"/>
</dbReference>
<organism evidence="4 6">
    <name type="scientific">Candidatus Phosphoribacter hodrii</name>
    <dbReference type="NCBI Taxonomy" id="2953743"/>
    <lineage>
        <taxon>Bacteria</taxon>
        <taxon>Bacillati</taxon>
        <taxon>Actinomycetota</taxon>
        <taxon>Actinomycetes</taxon>
        <taxon>Micrococcales</taxon>
        <taxon>Dermatophilaceae</taxon>
        <taxon>Candidatus Phosphoribacter</taxon>
    </lineage>
</organism>
<dbReference type="Gene3D" id="6.10.250.660">
    <property type="match status" value="1"/>
</dbReference>
<proteinExistence type="predicted"/>
<keyword evidence="1" id="KW-0175">Coiled coil</keyword>
<evidence type="ECO:0000256" key="2">
    <source>
        <dbReference type="SAM" id="MobiDB-lite"/>
    </source>
</evidence>
<feature type="coiled-coil region" evidence="1">
    <location>
        <begin position="63"/>
        <end position="90"/>
    </location>
</feature>
<reference evidence="5 6" key="1">
    <citation type="submission" date="2020-10" db="EMBL/GenBank/DDBJ databases">
        <title>Connecting structure to function with the recovery of over 1000 high-quality activated sludge metagenome-assembled genomes encoding full-length rRNA genes using long-read sequencing.</title>
        <authorList>
            <person name="Singleton C.M."/>
            <person name="Petriglieri F."/>
            <person name="Kristensen J.M."/>
            <person name="Kirkegaard R.H."/>
            <person name="Michaelsen T.Y."/>
            <person name="Andersen M.H."/>
            <person name="Karst S.M."/>
            <person name="Dueholm M.S."/>
            <person name="Nielsen P.H."/>
            <person name="Albertsen M."/>
        </authorList>
    </citation>
    <scope>NUCLEOTIDE SEQUENCE [LARGE SCALE GENOMIC DNA]</scope>
    <source>
        <strain evidence="3">AalE_18-Q3-R2-46_BAT3C.188</strain>
        <strain evidence="4">Ega_18-Q3-R5-49_MAXAC.001</strain>
    </source>
</reference>
<dbReference type="AlphaFoldDB" id="A0A935IRK7"/>
<dbReference type="EMBL" id="JADJIB010000004">
    <property type="protein sequence ID" value="MBK7273771.1"/>
    <property type="molecule type" value="Genomic_DNA"/>
</dbReference>
<dbReference type="Proteomes" id="UP000726105">
    <property type="component" value="Unassembled WGS sequence"/>
</dbReference>
<dbReference type="NCBIfam" id="TIGR03544">
    <property type="entry name" value="DivI1A_domain"/>
    <property type="match status" value="1"/>
</dbReference>
<evidence type="ECO:0000313" key="5">
    <source>
        <dbReference type="Proteomes" id="UP000718281"/>
    </source>
</evidence>
<protein>
    <submittedName>
        <fullName evidence="4">DivIVA domain-containing protein</fullName>
    </submittedName>
</protein>
<feature type="region of interest" description="Disordered" evidence="2">
    <location>
        <begin position="91"/>
        <end position="128"/>
    </location>
</feature>
<name>A0A935IRK7_9MICO</name>
<dbReference type="Proteomes" id="UP000718281">
    <property type="component" value="Unassembled WGS sequence"/>
</dbReference>
<comment type="caution">
    <text evidence="4">The sequence shown here is derived from an EMBL/GenBank/DDBJ whole genome shotgun (WGS) entry which is preliminary data.</text>
</comment>
<sequence length="128" mass="13632">MWIALVVAVVLVGLTVAAIFGRVDGSLVDPTSSLSYAPLPDGPLSPDDVQGLRLDTGLRGYRMEQVDEVIDRLTAEITVLRDQIDAATTAAYQPGPDADPGMPPASPFVRPSEWAEFSEPIARPDSQA</sequence>
<evidence type="ECO:0000256" key="1">
    <source>
        <dbReference type="SAM" id="Coils"/>
    </source>
</evidence>
<evidence type="ECO:0000313" key="3">
    <source>
        <dbReference type="EMBL" id="MBK6299610.1"/>
    </source>
</evidence>
<gene>
    <name evidence="3" type="ORF">IPF40_00675</name>
    <name evidence="4" type="ORF">IPI13_11605</name>
</gene>